<dbReference type="PANTHER" id="PTHR46913:SF1">
    <property type="entry name" value="RING-H2 FINGER PROTEIN ATL16"/>
    <property type="match status" value="1"/>
</dbReference>
<dbReference type="EC" id="2.3.2.27" evidence="4"/>
<organism evidence="17 18">
    <name type="scientific">Lupinus albus</name>
    <name type="common">White lupine</name>
    <name type="synonym">Lupinus termis</name>
    <dbReference type="NCBI Taxonomy" id="3870"/>
    <lineage>
        <taxon>Eukaryota</taxon>
        <taxon>Viridiplantae</taxon>
        <taxon>Streptophyta</taxon>
        <taxon>Embryophyta</taxon>
        <taxon>Tracheophyta</taxon>
        <taxon>Spermatophyta</taxon>
        <taxon>Magnoliopsida</taxon>
        <taxon>eudicotyledons</taxon>
        <taxon>Gunneridae</taxon>
        <taxon>Pentapetalae</taxon>
        <taxon>rosids</taxon>
        <taxon>fabids</taxon>
        <taxon>Fabales</taxon>
        <taxon>Fabaceae</taxon>
        <taxon>Papilionoideae</taxon>
        <taxon>50 kb inversion clade</taxon>
        <taxon>genistoids sensu lato</taxon>
        <taxon>core genistoids</taxon>
        <taxon>Genisteae</taxon>
        <taxon>Lupinus</taxon>
    </lineage>
</organism>
<dbReference type="GO" id="GO:0008270">
    <property type="term" value="F:zinc ion binding"/>
    <property type="evidence" value="ECO:0007669"/>
    <property type="project" value="UniProtKB-KW"/>
</dbReference>
<accession>A0A6A4NF39</accession>
<dbReference type="SMART" id="SM00184">
    <property type="entry name" value="RING"/>
    <property type="match status" value="1"/>
</dbReference>
<evidence type="ECO:0000256" key="12">
    <source>
        <dbReference type="ARBA" id="ARBA00023136"/>
    </source>
</evidence>
<proteinExistence type="inferred from homology"/>
<evidence type="ECO:0000256" key="6">
    <source>
        <dbReference type="ARBA" id="ARBA00022692"/>
    </source>
</evidence>
<keyword evidence="7" id="KW-0479">Metal-binding</keyword>
<feature type="transmembrane region" description="Helical" evidence="15">
    <location>
        <begin position="15"/>
        <end position="38"/>
    </location>
</feature>
<keyword evidence="10" id="KW-0862">Zinc</keyword>
<comment type="caution">
    <text evidence="17">The sequence shown here is derived from an EMBL/GenBank/DDBJ whole genome shotgun (WGS) entry which is preliminary data.</text>
</comment>
<evidence type="ECO:0000313" key="18">
    <source>
        <dbReference type="Proteomes" id="UP000447434"/>
    </source>
</evidence>
<evidence type="ECO:0000256" key="13">
    <source>
        <dbReference type="ARBA" id="ARBA00024209"/>
    </source>
</evidence>
<keyword evidence="18" id="KW-1185">Reference proteome</keyword>
<comment type="subcellular location">
    <subcellularLocation>
        <location evidence="2">Membrane</location>
        <topology evidence="2">Single-pass membrane protein</topology>
    </subcellularLocation>
</comment>
<evidence type="ECO:0000256" key="5">
    <source>
        <dbReference type="ARBA" id="ARBA00022679"/>
    </source>
</evidence>
<evidence type="ECO:0000256" key="1">
    <source>
        <dbReference type="ARBA" id="ARBA00000900"/>
    </source>
</evidence>
<dbReference type="GO" id="GO:0061630">
    <property type="term" value="F:ubiquitin protein ligase activity"/>
    <property type="evidence" value="ECO:0007669"/>
    <property type="project" value="UniProtKB-EC"/>
</dbReference>
<evidence type="ECO:0000256" key="10">
    <source>
        <dbReference type="ARBA" id="ARBA00022833"/>
    </source>
</evidence>
<dbReference type="SUPFAM" id="SSF57850">
    <property type="entry name" value="RING/U-box"/>
    <property type="match status" value="1"/>
</dbReference>
<evidence type="ECO:0000256" key="11">
    <source>
        <dbReference type="ARBA" id="ARBA00022989"/>
    </source>
</evidence>
<evidence type="ECO:0000256" key="9">
    <source>
        <dbReference type="ARBA" id="ARBA00022786"/>
    </source>
</evidence>
<comment type="catalytic activity">
    <reaction evidence="1">
        <text>S-ubiquitinyl-[E2 ubiquitin-conjugating enzyme]-L-cysteine + [acceptor protein]-L-lysine = [E2 ubiquitin-conjugating enzyme]-L-cysteine + N(6)-ubiquitinyl-[acceptor protein]-L-lysine.</text>
        <dbReference type="EC" id="2.3.2.27"/>
    </reaction>
</comment>
<dbReference type="PANTHER" id="PTHR46913">
    <property type="entry name" value="RING-H2 FINGER PROTEIN ATL16"/>
    <property type="match status" value="1"/>
</dbReference>
<dbReference type="InterPro" id="IPR044600">
    <property type="entry name" value="ATL1/ATL16-like"/>
</dbReference>
<dbReference type="GO" id="GO:0016567">
    <property type="term" value="P:protein ubiquitination"/>
    <property type="evidence" value="ECO:0007669"/>
    <property type="project" value="InterPro"/>
</dbReference>
<evidence type="ECO:0000256" key="4">
    <source>
        <dbReference type="ARBA" id="ARBA00012483"/>
    </source>
</evidence>
<dbReference type="GO" id="GO:0016020">
    <property type="term" value="C:membrane"/>
    <property type="evidence" value="ECO:0007669"/>
    <property type="project" value="UniProtKB-SubCell"/>
</dbReference>
<evidence type="ECO:0000256" key="3">
    <source>
        <dbReference type="ARBA" id="ARBA00004906"/>
    </source>
</evidence>
<dbReference type="PROSITE" id="PS50089">
    <property type="entry name" value="ZF_RING_2"/>
    <property type="match status" value="1"/>
</dbReference>
<evidence type="ECO:0000256" key="15">
    <source>
        <dbReference type="SAM" id="Phobius"/>
    </source>
</evidence>
<evidence type="ECO:0000256" key="8">
    <source>
        <dbReference type="ARBA" id="ARBA00022771"/>
    </source>
</evidence>
<evidence type="ECO:0000313" key="17">
    <source>
        <dbReference type="EMBL" id="KAE9589405.1"/>
    </source>
</evidence>
<keyword evidence="5" id="KW-0808">Transferase</keyword>
<comment type="similarity">
    <text evidence="13">Belongs to the RING-type zinc finger family. ATL subfamily.</text>
</comment>
<dbReference type="Pfam" id="PF13639">
    <property type="entry name" value="zf-RING_2"/>
    <property type="match status" value="1"/>
</dbReference>
<keyword evidence="12 15" id="KW-0472">Membrane</keyword>
<sequence>MGLQNQLNYVSSGSIPLLLLAQIAIYFNHLRSFLFTLFQSISLSRFRTDQIVHDGFFSAVGSGLSGLIILSDQLSLNNHFFYTYSTNATDGLNSNNDCVFCQNTFNDGDQVRMLPCRHVFHTRCFDGWLRHLNFNCPLCRSPLISDDRVALTEARIGRELVSWFSMR</sequence>
<feature type="domain" description="RING-type" evidence="16">
    <location>
        <begin position="98"/>
        <end position="140"/>
    </location>
</feature>
<dbReference type="Proteomes" id="UP000447434">
    <property type="component" value="Chromosome 21"/>
</dbReference>
<dbReference type="InterPro" id="IPR013083">
    <property type="entry name" value="Znf_RING/FYVE/PHD"/>
</dbReference>
<dbReference type="EMBL" id="WOCE01000021">
    <property type="protein sequence ID" value="KAE9589405.1"/>
    <property type="molecule type" value="Genomic_DNA"/>
</dbReference>
<evidence type="ECO:0000256" key="14">
    <source>
        <dbReference type="PROSITE-ProRule" id="PRU00175"/>
    </source>
</evidence>
<reference evidence="18" key="1">
    <citation type="journal article" date="2020" name="Nat. Commun.">
        <title>Genome sequence of the cluster root forming white lupin.</title>
        <authorList>
            <person name="Hufnagel B."/>
            <person name="Marques A."/>
            <person name="Soriano A."/>
            <person name="Marques L."/>
            <person name="Divol F."/>
            <person name="Doumas P."/>
            <person name="Sallet E."/>
            <person name="Mancinotti D."/>
            <person name="Carrere S."/>
            <person name="Marande W."/>
            <person name="Arribat S."/>
            <person name="Keller J."/>
            <person name="Huneau C."/>
            <person name="Blein T."/>
            <person name="Aime D."/>
            <person name="Laguerre M."/>
            <person name="Taylor J."/>
            <person name="Schubert V."/>
            <person name="Nelson M."/>
            <person name="Geu-Flores F."/>
            <person name="Crespi M."/>
            <person name="Gallardo-Guerrero K."/>
            <person name="Delaux P.-M."/>
            <person name="Salse J."/>
            <person name="Berges H."/>
            <person name="Guyot R."/>
            <person name="Gouzy J."/>
            <person name="Peret B."/>
        </authorList>
    </citation>
    <scope>NUCLEOTIDE SEQUENCE [LARGE SCALE GENOMIC DNA]</scope>
    <source>
        <strain evidence="18">cv. Amiga</strain>
    </source>
</reference>
<keyword evidence="8 14" id="KW-0863">Zinc-finger</keyword>
<keyword evidence="9" id="KW-0833">Ubl conjugation pathway</keyword>
<evidence type="ECO:0000259" key="16">
    <source>
        <dbReference type="PROSITE" id="PS50089"/>
    </source>
</evidence>
<dbReference type="AlphaFoldDB" id="A0A6A4NF39"/>
<comment type="pathway">
    <text evidence="3">Protein modification; protein ubiquitination.</text>
</comment>
<evidence type="ECO:0000256" key="2">
    <source>
        <dbReference type="ARBA" id="ARBA00004167"/>
    </source>
</evidence>
<keyword evidence="6 15" id="KW-0812">Transmembrane</keyword>
<keyword evidence="11 15" id="KW-1133">Transmembrane helix</keyword>
<protein>
    <recommendedName>
        <fullName evidence="4">RING-type E3 ubiquitin transferase</fullName>
        <ecNumber evidence="4">2.3.2.27</ecNumber>
    </recommendedName>
</protein>
<dbReference type="InterPro" id="IPR001841">
    <property type="entry name" value="Znf_RING"/>
</dbReference>
<dbReference type="Gene3D" id="3.30.40.10">
    <property type="entry name" value="Zinc/RING finger domain, C3HC4 (zinc finger)"/>
    <property type="match status" value="1"/>
</dbReference>
<gene>
    <name evidence="17" type="ORF">Lalb_Chr21g0308671</name>
</gene>
<evidence type="ECO:0000256" key="7">
    <source>
        <dbReference type="ARBA" id="ARBA00022723"/>
    </source>
</evidence>
<name>A0A6A4NF39_LUPAL</name>
<dbReference type="OrthoDB" id="8062037at2759"/>